<accession>A0A1X6P2K7</accession>
<dbReference type="EMBL" id="KV918918">
    <property type="protein sequence ID" value="OSX75101.1"/>
    <property type="molecule type" value="Genomic_DNA"/>
</dbReference>
<organism evidence="1 2">
    <name type="scientific">Porphyra umbilicalis</name>
    <name type="common">Purple laver</name>
    <name type="synonym">Red alga</name>
    <dbReference type="NCBI Taxonomy" id="2786"/>
    <lineage>
        <taxon>Eukaryota</taxon>
        <taxon>Rhodophyta</taxon>
        <taxon>Bangiophyceae</taxon>
        <taxon>Bangiales</taxon>
        <taxon>Bangiaceae</taxon>
        <taxon>Porphyra</taxon>
    </lineage>
</organism>
<evidence type="ECO:0000313" key="2">
    <source>
        <dbReference type="Proteomes" id="UP000218209"/>
    </source>
</evidence>
<proteinExistence type="predicted"/>
<gene>
    <name evidence="1" type="ORF">BU14_0255s0008</name>
</gene>
<sequence>MCSYIDQFDTCTASHREAVASATFYFFSCQMERPLAPHWKSLCCSPYLVALNLPVEVDGGRESKRPGFGRSSVVAACSPGPCTCHRPQHCSPIGLPH</sequence>
<name>A0A1X6P2K7_PORUM</name>
<protein>
    <submittedName>
        <fullName evidence="1">Uncharacterized protein</fullName>
    </submittedName>
</protein>
<keyword evidence="2" id="KW-1185">Reference proteome</keyword>
<evidence type="ECO:0000313" key="1">
    <source>
        <dbReference type="EMBL" id="OSX75101.1"/>
    </source>
</evidence>
<dbReference type="AlphaFoldDB" id="A0A1X6P2K7"/>
<dbReference type="Proteomes" id="UP000218209">
    <property type="component" value="Unassembled WGS sequence"/>
</dbReference>
<reference evidence="1 2" key="1">
    <citation type="submission" date="2017-03" db="EMBL/GenBank/DDBJ databases">
        <title>WGS assembly of Porphyra umbilicalis.</title>
        <authorList>
            <person name="Brawley S.H."/>
            <person name="Blouin N.A."/>
            <person name="Ficko-Blean E."/>
            <person name="Wheeler G.L."/>
            <person name="Lohr M."/>
            <person name="Goodson H.V."/>
            <person name="Jenkins J.W."/>
            <person name="Blaby-Haas C.E."/>
            <person name="Helliwell K.E."/>
            <person name="Chan C."/>
            <person name="Marriage T."/>
            <person name="Bhattacharya D."/>
            <person name="Klein A.S."/>
            <person name="Badis Y."/>
            <person name="Brodie J."/>
            <person name="Cao Y."/>
            <person name="Collen J."/>
            <person name="Dittami S.M."/>
            <person name="Gachon C.M."/>
            <person name="Green B.R."/>
            <person name="Karpowicz S."/>
            <person name="Kim J.W."/>
            <person name="Kudahl U."/>
            <person name="Lin S."/>
            <person name="Michel G."/>
            <person name="Mittag M."/>
            <person name="Olson B.J."/>
            <person name="Pangilinan J."/>
            <person name="Peng Y."/>
            <person name="Qiu H."/>
            <person name="Shu S."/>
            <person name="Singer J.T."/>
            <person name="Smith A.G."/>
            <person name="Sprecher B.N."/>
            <person name="Wagner V."/>
            <person name="Wang W."/>
            <person name="Wang Z.-Y."/>
            <person name="Yan J."/>
            <person name="Yarish C."/>
            <person name="Zoeuner-Riek S."/>
            <person name="Zhuang Y."/>
            <person name="Zou Y."/>
            <person name="Lindquist E.A."/>
            <person name="Grimwood J."/>
            <person name="Barry K."/>
            <person name="Rokhsar D.S."/>
            <person name="Schmutz J."/>
            <person name="Stiller J.W."/>
            <person name="Grossman A.R."/>
            <person name="Prochnik S.E."/>
        </authorList>
    </citation>
    <scope>NUCLEOTIDE SEQUENCE [LARGE SCALE GENOMIC DNA]</scope>
    <source>
        <strain evidence="1">4086291</strain>
    </source>
</reference>